<dbReference type="InterPro" id="IPR019734">
    <property type="entry name" value="TPR_rpt"/>
</dbReference>
<proteinExistence type="predicted"/>
<keyword evidence="2 3" id="KW-0802">TPR repeat</keyword>
<dbReference type="SUPFAM" id="SSF48452">
    <property type="entry name" value="TPR-like"/>
    <property type="match status" value="1"/>
</dbReference>
<dbReference type="InterPro" id="IPR013105">
    <property type="entry name" value="TPR_2"/>
</dbReference>
<dbReference type="Pfam" id="PF07719">
    <property type="entry name" value="TPR_2"/>
    <property type="match status" value="1"/>
</dbReference>
<keyword evidence="1" id="KW-0677">Repeat</keyword>
<evidence type="ECO:0000256" key="1">
    <source>
        <dbReference type="ARBA" id="ARBA00022737"/>
    </source>
</evidence>
<accession>A0A7V5Y0Q4</accession>
<name>A0A7V5Y0Q4_UNCW3</name>
<feature type="repeat" description="TPR" evidence="3">
    <location>
        <begin position="206"/>
        <end position="239"/>
    </location>
</feature>
<comment type="caution">
    <text evidence="4">The sequence shown here is derived from an EMBL/GenBank/DDBJ whole genome shotgun (WGS) entry which is preliminary data.</text>
</comment>
<evidence type="ECO:0000256" key="2">
    <source>
        <dbReference type="ARBA" id="ARBA00022803"/>
    </source>
</evidence>
<dbReference type="AlphaFoldDB" id="A0A7V5Y0Q4"/>
<dbReference type="PANTHER" id="PTHR45586">
    <property type="entry name" value="TPR REPEAT-CONTAINING PROTEIN PA4667"/>
    <property type="match status" value="1"/>
</dbReference>
<dbReference type="PANTHER" id="PTHR45586:SF1">
    <property type="entry name" value="LIPOPOLYSACCHARIDE ASSEMBLY PROTEIN B"/>
    <property type="match status" value="1"/>
</dbReference>
<dbReference type="PROSITE" id="PS50005">
    <property type="entry name" value="TPR"/>
    <property type="match status" value="1"/>
</dbReference>
<dbReference type="SMART" id="SM00028">
    <property type="entry name" value="TPR"/>
    <property type="match status" value="2"/>
</dbReference>
<dbReference type="Pfam" id="PF14559">
    <property type="entry name" value="TPR_19"/>
    <property type="match status" value="1"/>
</dbReference>
<organism evidence="4">
    <name type="scientific">candidate division WOR-3 bacterium</name>
    <dbReference type="NCBI Taxonomy" id="2052148"/>
    <lineage>
        <taxon>Bacteria</taxon>
        <taxon>Bacteria division WOR-3</taxon>
    </lineage>
</organism>
<dbReference type="EMBL" id="DTHS01000031">
    <property type="protein sequence ID" value="HHR49002.1"/>
    <property type="molecule type" value="Genomic_DNA"/>
</dbReference>
<protein>
    <submittedName>
        <fullName evidence="4">Tetratricopeptide repeat protein</fullName>
    </submittedName>
</protein>
<reference evidence="4" key="1">
    <citation type="journal article" date="2020" name="mSystems">
        <title>Genome- and Community-Level Interaction Insights into Carbon Utilization and Element Cycling Functions of Hydrothermarchaeota in Hydrothermal Sediment.</title>
        <authorList>
            <person name="Zhou Z."/>
            <person name="Liu Y."/>
            <person name="Xu W."/>
            <person name="Pan J."/>
            <person name="Luo Z.H."/>
            <person name="Li M."/>
        </authorList>
    </citation>
    <scope>NUCLEOTIDE SEQUENCE [LARGE SCALE GENOMIC DNA]</scope>
    <source>
        <strain evidence="4">SpSt-791</strain>
    </source>
</reference>
<dbReference type="InterPro" id="IPR011990">
    <property type="entry name" value="TPR-like_helical_dom_sf"/>
</dbReference>
<dbReference type="Gene3D" id="1.25.40.10">
    <property type="entry name" value="Tetratricopeptide repeat domain"/>
    <property type="match status" value="3"/>
</dbReference>
<evidence type="ECO:0000313" key="4">
    <source>
        <dbReference type="EMBL" id="HHR49002.1"/>
    </source>
</evidence>
<sequence>MNILIIFIIFLLVVAIYSVIINLIKKPGPFPTLFTESLVSYLAGKKEEGIKKMEELVKINSEFIDGYLYLIDWYQEKGETEKAKKIVELLSFRRNLPKEKEIMIFKKLSTFLTKEGRYFRAISLLEEVLKSGVKDKEAAVLLFTLYLKTENYPLAKELLDKYGKNFFNNNELATYYAELGNQLLPKDNKEGKEYLEKSLKYDEKNLYGLLYLGNYYESQNDYEKAIDYWLELLKNYPDKLYLLKEKLANAFFSLGRYEELVKIYKNFGERTKKEDYYFEILEFYEKMENVKEAIGILESAKNFNPHIYLLLAKAYITLNDLEKANKNLETYLKIFKKEKKFICPHCGKELTKIMAVCLDCFQWNV</sequence>
<dbReference type="InterPro" id="IPR051012">
    <property type="entry name" value="CellSynth/LPSAsmb/PSIAsmb"/>
</dbReference>
<evidence type="ECO:0000256" key="3">
    <source>
        <dbReference type="PROSITE-ProRule" id="PRU00339"/>
    </source>
</evidence>
<gene>
    <name evidence="4" type="ORF">ENV79_05140</name>
</gene>